<dbReference type="GO" id="GO:0051603">
    <property type="term" value="P:proteolysis involved in protein catabolic process"/>
    <property type="evidence" value="ECO:0007669"/>
    <property type="project" value="TreeGrafter"/>
</dbReference>
<gene>
    <name evidence="10" type="ORF">COC19_08130</name>
</gene>
<evidence type="ECO:0000313" key="10">
    <source>
        <dbReference type="EMBL" id="PCH58907.1"/>
    </source>
</evidence>
<protein>
    <submittedName>
        <fullName evidence="10">Uncharacterized protein</fullName>
    </submittedName>
</protein>
<keyword evidence="5 6" id="KW-0482">Metalloprotease</keyword>
<dbReference type="PANTHER" id="PTHR22726">
    <property type="entry name" value="METALLOENDOPEPTIDASE OMA1"/>
    <property type="match status" value="1"/>
</dbReference>
<comment type="caution">
    <text evidence="10">The sequence shown here is derived from an EMBL/GenBank/DDBJ whole genome shotgun (WGS) entry which is preliminary data.</text>
</comment>
<comment type="similarity">
    <text evidence="6">Belongs to the peptidase M48 family.</text>
</comment>
<keyword evidence="1 6" id="KW-0645">Protease</keyword>
<dbReference type="InterPro" id="IPR051156">
    <property type="entry name" value="Mito/Outer_Membr_Metalloprot"/>
</dbReference>
<evidence type="ECO:0000256" key="4">
    <source>
        <dbReference type="ARBA" id="ARBA00022833"/>
    </source>
</evidence>
<dbReference type="Gene3D" id="3.30.2010.10">
    <property type="entry name" value="Metalloproteases ('zincins'), catalytic domain"/>
    <property type="match status" value="1"/>
</dbReference>
<proteinExistence type="inferred from homology"/>
<evidence type="ECO:0000313" key="11">
    <source>
        <dbReference type="Proteomes" id="UP000218172"/>
    </source>
</evidence>
<feature type="domain" description="Peptidase M48" evidence="8">
    <location>
        <begin position="188"/>
        <end position="370"/>
    </location>
</feature>
<name>A0A2A4MGP0_9GAMM</name>
<evidence type="ECO:0000256" key="6">
    <source>
        <dbReference type="RuleBase" id="RU003983"/>
    </source>
</evidence>
<evidence type="ECO:0000256" key="7">
    <source>
        <dbReference type="SAM" id="Phobius"/>
    </source>
</evidence>
<dbReference type="GO" id="GO:0046872">
    <property type="term" value="F:metal ion binding"/>
    <property type="evidence" value="ECO:0007669"/>
    <property type="project" value="UniProtKB-KW"/>
</dbReference>
<evidence type="ECO:0000259" key="9">
    <source>
        <dbReference type="Pfam" id="PF23368"/>
    </source>
</evidence>
<feature type="domain" description="DUF7092" evidence="9">
    <location>
        <begin position="27"/>
        <end position="99"/>
    </location>
</feature>
<feature type="transmembrane region" description="Helical" evidence="7">
    <location>
        <begin position="123"/>
        <end position="143"/>
    </location>
</feature>
<dbReference type="Proteomes" id="UP000218172">
    <property type="component" value="Unassembled WGS sequence"/>
</dbReference>
<keyword evidence="4 6" id="KW-0862">Zinc</keyword>
<evidence type="ECO:0000256" key="1">
    <source>
        <dbReference type="ARBA" id="ARBA00022670"/>
    </source>
</evidence>
<evidence type="ECO:0000259" key="8">
    <source>
        <dbReference type="Pfam" id="PF01435"/>
    </source>
</evidence>
<evidence type="ECO:0000256" key="2">
    <source>
        <dbReference type="ARBA" id="ARBA00022723"/>
    </source>
</evidence>
<dbReference type="GO" id="GO:0004222">
    <property type="term" value="F:metalloendopeptidase activity"/>
    <property type="evidence" value="ECO:0007669"/>
    <property type="project" value="InterPro"/>
</dbReference>
<keyword evidence="7" id="KW-0812">Transmembrane</keyword>
<keyword evidence="7" id="KW-0472">Membrane</keyword>
<reference evidence="11" key="1">
    <citation type="submission" date="2017-08" db="EMBL/GenBank/DDBJ databases">
        <title>A dynamic microbial community with high functional redundancy inhabits the cold, oxic subseafloor aquifer.</title>
        <authorList>
            <person name="Tully B.J."/>
            <person name="Wheat C.G."/>
            <person name="Glazer B.T."/>
            <person name="Huber J.A."/>
        </authorList>
    </citation>
    <scope>NUCLEOTIDE SEQUENCE [LARGE SCALE GENOMIC DNA]</scope>
</reference>
<evidence type="ECO:0000256" key="3">
    <source>
        <dbReference type="ARBA" id="ARBA00022801"/>
    </source>
</evidence>
<dbReference type="AlphaFoldDB" id="A0A2A4MGP0"/>
<evidence type="ECO:0000256" key="5">
    <source>
        <dbReference type="ARBA" id="ARBA00023049"/>
    </source>
</evidence>
<sequence>MSELDSMQAIVKDEELNAEAAANELVTIEGLYFSPGSSRAVAAKLTRRGTVAVIMTLDGHVLNEHQLTQGQLSQPLAKLPYRFNFANGAGFETSQHAAVVAEFADLIPAKQSWLHGLERQWRWALLSLVLVPSLAYVFLSYALPVFAKPLAAQVPKTLLTRLDQQIIEIIDEGLLQPSQASELNDKRLAAAWAKIPDNKDFNLIQRDGGIIGANAFALPGGTIVVTDQLLEVLEHPNEITAVLLHEAAHVRSHHGMRNTIQSLGVAITIAAIVGDVSFLANSILVTAPVILQQTAYSRDFEREADQFAFQQLSKLKIPHSCLGAGLSHLLTAASSGSQNDTEQDVNAGEVSDSWLQYVSTHPAIDERIVSAGGTACE</sequence>
<dbReference type="Pfam" id="PF23368">
    <property type="entry name" value="DUF7092"/>
    <property type="match status" value="1"/>
</dbReference>
<keyword evidence="3 6" id="KW-0378">Hydrolase</keyword>
<dbReference type="GO" id="GO:0016020">
    <property type="term" value="C:membrane"/>
    <property type="evidence" value="ECO:0007669"/>
    <property type="project" value="TreeGrafter"/>
</dbReference>
<dbReference type="Pfam" id="PF01435">
    <property type="entry name" value="Peptidase_M48"/>
    <property type="match status" value="1"/>
</dbReference>
<organism evidence="10 11">
    <name type="scientific">SAR86 cluster bacterium</name>
    <dbReference type="NCBI Taxonomy" id="2030880"/>
    <lineage>
        <taxon>Bacteria</taxon>
        <taxon>Pseudomonadati</taxon>
        <taxon>Pseudomonadota</taxon>
        <taxon>Gammaproteobacteria</taxon>
        <taxon>SAR86 cluster</taxon>
    </lineage>
</organism>
<keyword evidence="7" id="KW-1133">Transmembrane helix</keyword>
<dbReference type="InterPro" id="IPR001915">
    <property type="entry name" value="Peptidase_M48"/>
</dbReference>
<dbReference type="InterPro" id="IPR055518">
    <property type="entry name" value="DUF7092"/>
</dbReference>
<accession>A0A2A4MGP0</accession>
<dbReference type="EMBL" id="NVQR01000149">
    <property type="protein sequence ID" value="PCH58907.1"/>
    <property type="molecule type" value="Genomic_DNA"/>
</dbReference>
<dbReference type="PANTHER" id="PTHR22726:SF1">
    <property type="entry name" value="METALLOENDOPEPTIDASE OMA1, MITOCHONDRIAL"/>
    <property type="match status" value="1"/>
</dbReference>
<dbReference type="CDD" id="cd07332">
    <property type="entry name" value="M48C_Oma1_like"/>
    <property type="match status" value="1"/>
</dbReference>
<keyword evidence="2" id="KW-0479">Metal-binding</keyword>
<comment type="cofactor">
    <cofactor evidence="6">
        <name>Zn(2+)</name>
        <dbReference type="ChEBI" id="CHEBI:29105"/>
    </cofactor>
    <text evidence="6">Binds 1 zinc ion per subunit.</text>
</comment>